<dbReference type="PIRSF" id="PIRSF006291">
    <property type="entry name" value="GspM"/>
    <property type="match status" value="1"/>
</dbReference>
<dbReference type="EMBL" id="JALJXV010000001">
    <property type="protein sequence ID" value="MCP1673040.1"/>
    <property type="molecule type" value="Genomic_DNA"/>
</dbReference>
<evidence type="ECO:0000256" key="11">
    <source>
        <dbReference type="SAM" id="Phobius"/>
    </source>
</evidence>
<dbReference type="Proteomes" id="UP001205843">
    <property type="component" value="Unassembled WGS sequence"/>
</dbReference>
<dbReference type="GO" id="GO:0015627">
    <property type="term" value="C:type II protein secretion system complex"/>
    <property type="evidence" value="ECO:0007669"/>
    <property type="project" value="InterPro"/>
</dbReference>
<reference evidence="12" key="1">
    <citation type="submission" date="2022-03" db="EMBL/GenBank/DDBJ databases">
        <title>Genomic Encyclopedia of Type Strains, Phase III (KMG-III): the genomes of soil and plant-associated and newly described type strains.</title>
        <authorList>
            <person name="Whitman W."/>
        </authorList>
    </citation>
    <scope>NUCLEOTIDE SEQUENCE</scope>
    <source>
        <strain evidence="12">ANL 6-2</strain>
    </source>
</reference>
<keyword evidence="4 10" id="KW-1003">Cell membrane</keyword>
<dbReference type="InterPro" id="IPR007690">
    <property type="entry name" value="T2SS_GspM"/>
</dbReference>
<dbReference type="GO" id="GO:0015628">
    <property type="term" value="P:protein secretion by the type II secretion system"/>
    <property type="evidence" value="ECO:0007669"/>
    <property type="project" value="InterPro"/>
</dbReference>
<evidence type="ECO:0000256" key="4">
    <source>
        <dbReference type="ARBA" id="ARBA00022475"/>
    </source>
</evidence>
<dbReference type="InterPro" id="IPR023229">
    <property type="entry name" value="T2SS_M_periplasmic_sf"/>
</dbReference>
<gene>
    <name evidence="12" type="ORF">J2T57_000132</name>
</gene>
<dbReference type="Gene3D" id="3.30.1360.100">
    <property type="entry name" value="General secretion pathway protein M, EpsM"/>
    <property type="match status" value="1"/>
</dbReference>
<evidence type="ECO:0000256" key="5">
    <source>
        <dbReference type="ARBA" id="ARBA00022519"/>
    </source>
</evidence>
<dbReference type="RefSeq" id="WP_253472723.1">
    <property type="nucleotide sequence ID" value="NZ_JALJXV010000001.1"/>
</dbReference>
<dbReference type="SUPFAM" id="SSF103054">
    <property type="entry name" value="General secretion pathway protein M, EpsM"/>
    <property type="match status" value="1"/>
</dbReference>
<keyword evidence="9 10" id="KW-0472">Membrane</keyword>
<evidence type="ECO:0000256" key="9">
    <source>
        <dbReference type="ARBA" id="ARBA00023136"/>
    </source>
</evidence>
<comment type="subcellular location">
    <subcellularLocation>
        <location evidence="1">Cell inner membrane</location>
        <topology evidence="1">Single-pass membrane protein</topology>
    </subcellularLocation>
</comment>
<proteinExistence type="inferred from homology"/>
<comment type="similarity">
    <text evidence="2 10">Belongs to the GSP M family.</text>
</comment>
<organism evidence="12 13">
    <name type="scientific">Natronocella acetinitrilica</name>
    <dbReference type="NCBI Taxonomy" id="414046"/>
    <lineage>
        <taxon>Bacteria</taxon>
        <taxon>Pseudomonadati</taxon>
        <taxon>Pseudomonadota</taxon>
        <taxon>Gammaproteobacteria</taxon>
        <taxon>Chromatiales</taxon>
        <taxon>Ectothiorhodospiraceae</taxon>
        <taxon>Natronocella</taxon>
    </lineage>
</organism>
<dbReference type="AlphaFoldDB" id="A0AAE3K9S7"/>
<evidence type="ECO:0000256" key="2">
    <source>
        <dbReference type="ARBA" id="ARBA00010637"/>
    </source>
</evidence>
<comment type="function">
    <text evidence="10">Inner membrane component of the type II secretion system required for the energy-dependent secretion of extracellular factors such as proteases and toxins from the periplasm.</text>
</comment>
<keyword evidence="5 10" id="KW-0997">Cell inner membrane</keyword>
<keyword evidence="6 11" id="KW-0812">Transmembrane</keyword>
<feature type="transmembrane region" description="Helical" evidence="11">
    <location>
        <begin position="21"/>
        <end position="39"/>
    </location>
</feature>
<evidence type="ECO:0000256" key="7">
    <source>
        <dbReference type="ARBA" id="ARBA00022927"/>
    </source>
</evidence>
<keyword evidence="13" id="KW-1185">Reference proteome</keyword>
<evidence type="ECO:0000256" key="10">
    <source>
        <dbReference type="PIRNR" id="PIRNR006291"/>
    </source>
</evidence>
<keyword evidence="7 10" id="KW-0653">Protein transport</keyword>
<evidence type="ECO:0000256" key="1">
    <source>
        <dbReference type="ARBA" id="ARBA00004377"/>
    </source>
</evidence>
<evidence type="ECO:0000313" key="12">
    <source>
        <dbReference type="EMBL" id="MCP1673040.1"/>
    </source>
</evidence>
<keyword evidence="3 10" id="KW-0813">Transport</keyword>
<evidence type="ECO:0000256" key="8">
    <source>
        <dbReference type="ARBA" id="ARBA00022989"/>
    </source>
</evidence>
<dbReference type="Pfam" id="PF04612">
    <property type="entry name" value="T2SSM"/>
    <property type="match status" value="1"/>
</dbReference>
<name>A0AAE3K9S7_9GAMM</name>
<keyword evidence="8 11" id="KW-1133">Transmembrane helix</keyword>
<comment type="caution">
    <text evidence="12">The sequence shown here is derived from an EMBL/GenBank/DDBJ whole genome shotgun (WGS) entry which is preliminary data.</text>
</comment>
<evidence type="ECO:0000313" key="13">
    <source>
        <dbReference type="Proteomes" id="UP001205843"/>
    </source>
</evidence>
<accession>A0AAE3K9S7</accession>
<evidence type="ECO:0000256" key="6">
    <source>
        <dbReference type="ARBA" id="ARBA00022692"/>
    </source>
</evidence>
<sequence>MSGLKRWWTGLSSREQRTVSYGGAALALILFFFLVWQPIHERTDTLQATLAERQELLVYLESARQRLGAQPIAEGEEPRSAGQALFALADQSARQAGLQQVLRSVEPSGQAAARVQFENIAFDDLMRWLGTLRDRHGVIATTVSLRRTDIEGRVDVQLVLESS</sequence>
<protein>
    <recommendedName>
        <fullName evidence="10">Type II secretion system protein M</fullName>
        <shortName evidence="10">T2SS protein M</shortName>
    </recommendedName>
    <alternativeName>
        <fullName evidence="10">General secretion pathway protein M</fullName>
    </alternativeName>
</protein>
<evidence type="ECO:0000256" key="3">
    <source>
        <dbReference type="ARBA" id="ARBA00022448"/>
    </source>
</evidence>
<dbReference type="GO" id="GO:0005886">
    <property type="term" value="C:plasma membrane"/>
    <property type="evidence" value="ECO:0007669"/>
    <property type="project" value="UniProtKB-SubCell"/>
</dbReference>